<reference evidence="3 4" key="2">
    <citation type="submission" date="2016-08" db="EMBL/GenBank/DDBJ databases">
        <title>Orenia metallireducens sp. nov. strain Z6, a Novel Metal-reducing Firmicute from the Deep Subsurface.</title>
        <authorList>
            <person name="Maxim B.I."/>
            <person name="Kenneth K."/>
            <person name="Flynn T.M."/>
            <person name="Oloughlin E.J."/>
            <person name="Locke R.A."/>
            <person name="Weber J.R."/>
            <person name="Egan S.M."/>
            <person name="Mackie R.I."/>
            <person name="Cann I.K."/>
        </authorList>
    </citation>
    <scope>NUCLEOTIDE SEQUENCE [LARGE SCALE GENOMIC DNA]</scope>
    <source>
        <strain evidence="3 4">Z6</strain>
    </source>
</reference>
<feature type="coiled-coil region" evidence="1">
    <location>
        <begin position="139"/>
        <end position="166"/>
    </location>
</feature>
<evidence type="ECO:0000313" key="3">
    <source>
        <dbReference type="EMBL" id="OCL26591.1"/>
    </source>
</evidence>
<sequence>MDDIGYIEGEDRNQIILMPDCIVDGLNMNKLEFKKAKPASTGRPAYNPRDLLKLYIYGYMNRIRSSRRLEAETHKNLEVMWLIKKLQSDFRKDNKKAIKQVFKEFVLLCENWDLFGKELIAVDGSKFKAWNGKKQNFNQRKLNRKIKEIEEKIEKYIEKLDKSDKIESSDRKVSADEIEEK</sequence>
<protein>
    <recommendedName>
        <fullName evidence="2">Transposase InsH N-terminal domain-containing protein</fullName>
    </recommendedName>
</protein>
<feature type="domain" description="Transposase InsH N-terminal" evidence="2">
    <location>
        <begin position="31"/>
        <end position="84"/>
    </location>
</feature>
<keyword evidence="4" id="KW-1185">Reference proteome</keyword>
<dbReference type="PANTHER" id="PTHR33408:SF2">
    <property type="entry name" value="TRANSPOSASE DDE DOMAIN-CONTAINING PROTEIN"/>
    <property type="match status" value="1"/>
</dbReference>
<dbReference type="AlphaFoldDB" id="A0A1C0A8P6"/>
<evidence type="ECO:0000313" key="4">
    <source>
        <dbReference type="Proteomes" id="UP000093514"/>
    </source>
</evidence>
<dbReference type="Proteomes" id="UP000093514">
    <property type="component" value="Unassembled WGS sequence"/>
</dbReference>
<gene>
    <name evidence="3" type="ORF">U472_11435</name>
</gene>
<dbReference type="OrthoDB" id="9789070at2"/>
<keyword evidence="1" id="KW-0175">Coiled coil</keyword>
<dbReference type="Pfam" id="PF05598">
    <property type="entry name" value="DUF772"/>
    <property type="match status" value="1"/>
</dbReference>
<accession>A0A1C0A8P6</accession>
<dbReference type="PANTHER" id="PTHR33408">
    <property type="entry name" value="TRANSPOSASE"/>
    <property type="match status" value="1"/>
</dbReference>
<dbReference type="EMBL" id="LWDV01000009">
    <property type="protein sequence ID" value="OCL26591.1"/>
    <property type="molecule type" value="Genomic_DNA"/>
</dbReference>
<name>A0A1C0A8P6_9FIRM</name>
<evidence type="ECO:0000259" key="2">
    <source>
        <dbReference type="Pfam" id="PF05598"/>
    </source>
</evidence>
<reference evidence="4" key="1">
    <citation type="submission" date="2016-07" db="EMBL/GenBank/DDBJ databases">
        <authorList>
            <person name="Florea S."/>
            <person name="Webb J.S."/>
            <person name="Jaromczyk J."/>
            <person name="Schardl C.L."/>
        </authorList>
    </citation>
    <scope>NUCLEOTIDE SEQUENCE [LARGE SCALE GENOMIC DNA]</scope>
    <source>
        <strain evidence="4">Z6</strain>
    </source>
</reference>
<comment type="caution">
    <text evidence="3">The sequence shown here is derived from an EMBL/GenBank/DDBJ whole genome shotgun (WGS) entry which is preliminary data.</text>
</comment>
<evidence type="ECO:0000256" key="1">
    <source>
        <dbReference type="SAM" id="Coils"/>
    </source>
</evidence>
<organism evidence="3 4">
    <name type="scientific">Orenia metallireducens</name>
    <dbReference type="NCBI Taxonomy" id="1413210"/>
    <lineage>
        <taxon>Bacteria</taxon>
        <taxon>Bacillati</taxon>
        <taxon>Bacillota</taxon>
        <taxon>Clostridia</taxon>
        <taxon>Halanaerobiales</taxon>
        <taxon>Halobacteroidaceae</taxon>
        <taxon>Orenia</taxon>
    </lineage>
</organism>
<dbReference type="InterPro" id="IPR008490">
    <property type="entry name" value="Transposase_InsH_N"/>
</dbReference>
<proteinExistence type="predicted"/>
<dbReference type="RefSeq" id="WP_068718575.1">
    <property type="nucleotide sequence ID" value="NZ_LWDV01000009.1"/>
</dbReference>